<proteinExistence type="predicted"/>
<dbReference type="AlphaFoldDB" id="A0A7S3JI20"/>
<protein>
    <submittedName>
        <fullName evidence="1">Uncharacterized protein</fullName>
    </submittedName>
</protein>
<name>A0A7S3JI20_9SPIT</name>
<organism evidence="1">
    <name type="scientific">Euplotes harpa</name>
    <dbReference type="NCBI Taxonomy" id="151035"/>
    <lineage>
        <taxon>Eukaryota</taxon>
        <taxon>Sar</taxon>
        <taxon>Alveolata</taxon>
        <taxon>Ciliophora</taxon>
        <taxon>Intramacronucleata</taxon>
        <taxon>Spirotrichea</taxon>
        <taxon>Hypotrichia</taxon>
        <taxon>Euplotida</taxon>
        <taxon>Euplotidae</taxon>
        <taxon>Euplotes</taxon>
    </lineage>
</organism>
<reference evidence="1" key="1">
    <citation type="submission" date="2021-01" db="EMBL/GenBank/DDBJ databases">
        <authorList>
            <person name="Corre E."/>
            <person name="Pelletier E."/>
            <person name="Niang G."/>
            <person name="Scheremetjew M."/>
            <person name="Finn R."/>
            <person name="Kale V."/>
            <person name="Holt S."/>
            <person name="Cochrane G."/>
            <person name="Meng A."/>
            <person name="Brown T."/>
            <person name="Cohen L."/>
        </authorList>
    </citation>
    <scope>NUCLEOTIDE SEQUENCE</scope>
    <source>
        <strain evidence="1">FSP1.4</strain>
    </source>
</reference>
<accession>A0A7S3JI20</accession>
<sequence length="117" mass="13640">MLERLYSYQRFKNFANASKKYSKNVAFVFKHGSSVTKENAIDTLKEMRKIFSLTEAKRSISYGVSLAGEVHHELVGYRVRLFSNMLWTIYESQVNSLLNRNRFSVDNSTENDSENQE</sequence>
<gene>
    <name evidence="1" type="ORF">EHAR0213_LOCUS14556</name>
</gene>
<evidence type="ECO:0000313" key="1">
    <source>
        <dbReference type="EMBL" id="CAE0355639.1"/>
    </source>
</evidence>
<dbReference type="EMBL" id="HBII01034883">
    <property type="protein sequence ID" value="CAE0355639.1"/>
    <property type="molecule type" value="Transcribed_RNA"/>
</dbReference>